<dbReference type="SUPFAM" id="SSF54277">
    <property type="entry name" value="CAD &amp; PB1 domains"/>
    <property type="match status" value="1"/>
</dbReference>
<dbReference type="Gene3D" id="3.10.20.90">
    <property type="entry name" value="Phosphatidylinositol 3-kinase Catalytic Subunit, Chain A, domain 1"/>
    <property type="match status" value="1"/>
</dbReference>
<dbReference type="EMBL" id="SDRB02003734">
    <property type="protein sequence ID" value="THG17017.1"/>
    <property type="molecule type" value="Genomic_DNA"/>
</dbReference>
<evidence type="ECO:0000259" key="2">
    <source>
        <dbReference type="SMART" id="SM00666"/>
    </source>
</evidence>
<dbReference type="CDD" id="cd06410">
    <property type="entry name" value="PB1_UP2"/>
    <property type="match status" value="1"/>
</dbReference>
<name>A0A4V3WPM7_CAMSN</name>
<dbReference type="InterPro" id="IPR000270">
    <property type="entry name" value="PB1_dom"/>
</dbReference>
<dbReference type="Pfam" id="PF00564">
    <property type="entry name" value="PB1"/>
    <property type="match status" value="1"/>
</dbReference>
<evidence type="ECO:0000313" key="3">
    <source>
        <dbReference type="EMBL" id="THG17017.1"/>
    </source>
</evidence>
<feature type="domain" description="PB1" evidence="2">
    <location>
        <begin position="51"/>
        <end position="139"/>
    </location>
</feature>
<feature type="region of interest" description="Disordered" evidence="1">
    <location>
        <begin position="1"/>
        <end position="23"/>
    </location>
</feature>
<dbReference type="AlphaFoldDB" id="A0A4V3WPM7"/>
<feature type="compositionally biased region" description="Low complexity" evidence="1">
    <location>
        <begin position="1"/>
        <end position="21"/>
    </location>
</feature>
<organism evidence="3 4">
    <name type="scientific">Camellia sinensis var. sinensis</name>
    <name type="common">China tea</name>
    <dbReference type="NCBI Taxonomy" id="542762"/>
    <lineage>
        <taxon>Eukaryota</taxon>
        <taxon>Viridiplantae</taxon>
        <taxon>Streptophyta</taxon>
        <taxon>Embryophyta</taxon>
        <taxon>Tracheophyta</taxon>
        <taxon>Spermatophyta</taxon>
        <taxon>Magnoliopsida</taxon>
        <taxon>eudicotyledons</taxon>
        <taxon>Gunneridae</taxon>
        <taxon>Pentapetalae</taxon>
        <taxon>asterids</taxon>
        <taxon>Ericales</taxon>
        <taxon>Theaceae</taxon>
        <taxon>Camellia</taxon>
    </lineage>
</organism>
<reference evidence="3 4" key="1">
    <citation type="journal article" date="2018" name="Proc. Natl. Acad. Sci. U.S.A.">
        <title>Draft genome sequence of Camellia sinensis var. sinensis provides insights into the evolution of the tea genome and tea quality.</title>
        <authorList>
            <person name="Wei C."/>
            <person name="Yang H."/>
            <person name="Wang S."/>
            <person name="Zhao J."/>
            <person name="Liu C."/>
            <person name="Gao L."/>
            <person name="Xia E."/>
            <person name="Lu Y."/>
            <person name="Tai Y."/>
            <person name="She G."/>
            <person name="Sun J."/>
            <person name="Cao H."/>
            <person name="Tong W."/>
            <person name="Gao Q."/>
            <person name="Li Y."/>
            <person name="Deng W."/>
            <person name="Jiang X."/>
            <person name="Wang W."/>
            <person name="Chen Q."/>
            <person name="Zhang S."/>
            <person name="Li H."/>
            <person name="Wu J."/>
            <person name="Wang P."/>
            <person name="Li P."/>
            <person name="Shi C."/>
            <person name="Zheng F."/>
            <person name="Jian J."/>
            <person name="Huang B."/>
            <person name="Shan D."/>
            <person name="Shi M."/>
            <person name="Fang C."/>
            <person name="Yue Y."/>
            <person name="Li F."/>
            <person name="Li D."/>
            <person name="Wei S."/>
            <person name="Han B."/>
            <person name="Jiang C."/>
            <person name="Yin Y."/>
            <person name="Xia T."/>
            <person name="Zhang Z."/>
            <person name="Bennetzen J.L."/>
            <person name="Zhao S."/>
            <person name="Wan X."/>
        </authorList>
    </citation>
    <scope>NUCLEOTIDE SEQUENCE [LARGE SCALE GENOMIC DNA]</scope>
    <source>
        <strain evidence="4">cv. Shuchazao</strain>
        <tissue evidence="3">Leaf</tissue>
    </source>
</reference>
<evidence type="ECO:0000256" key="1">
    <source>
        <dbReference type="SAM" id="MobiDB-lite"/>
    </source>
</evidence>
<dbReference type="PANTHER" id="PTHR31066">
    <property type="entry name" value="OS05G0427100 PROTEIN-RELATED"/>
    <property type="match status" value="1"/>
</dbReference>
<protein>
    <recommendedName>
        <fullName evidence="2">PB1 domain-containing protein</fullName>
    </recommendedName>
</protein>
<dbReference type="Proteomes" id="UP000306102">
    <property type="component" value="Unassembled WGS sequence"/>
</dbReference>
<accession>A0A4V3WPM7</accession>
<comment type="caution">
    <text evidence="3">The sequence shown here is derived from an EMBL/GenBank/DDBJ whole genome shotgun (WGS) entry which is preliminary data.</text>
</comment>
<dbReference type="SMART" id="SM00666">
    <property type="entry name" value="PB1"/>
    <property type="match status" value="1"/>
</dbReference>
<dbReference type="STRING" id="542762.A0A4V3WPM7"/>
<evidence type="ECO:0000313" key="4">
    <source>
        <dbReference type="Proteomes" id="UP000306102"/>
    </source>
</evidence>
<sequence>MENDSYTTSNPDSSDSSLWSTEIDFENTPPPSSNYKVKFLCSYGGKILPRPHNNQLVYFGGETRILAVDRNIKFTGLIGKLSVLCDADVCFEYQLPGEDLDALISVTNDDDLEHMMREYDRLFRASWKPARFRLFLFPDAESVAAAQGSFGSSEGKSDRERRSDENLIEGFPGNNYYAQNFSEKLPPATLRAAPPPPVSSSQGYWPEKQLTRGGVYTAAPEQQQQHMIQTPAGFLTRILSIRSMFDPRVLSTLGSGWASG</sequence>
<proteinExistence type="predicted"/>
<keyword evidence="4" id="KW-1185">Reference proteome</keyword>
<gene>
    <name evidence="3" type="ORF">TEA_027234</name>
</gene>
<dbReference type="InterPro" id="IPR053198">
    <property type="entry name" value="Gynoecium_Dev_Regulator"/>
</dbReference>
<dbReference type="PANTHER" id="PTHR31066:SF85">
    <property type="entry name" value="OS02G0809100 PROTEIN"/>
    <property type="match status" value="1"/>
</dbReference>